<dbReference type="Pfam" id="PF00189">
    <property type="entry name" value="Ribosomal_S3_C"/>
    <property type="match status" value="1"/>
</dbReference>
<dbReference type="GO" id="GO:0019843">
    <property type="term" value="F:rRNA binding"/>
    <property type="evidence" value="ECO:0007669"/>
    <property type="project" value="UniProtKB-KW"/>
</dbReference>
<keyword evidence="3" id="KW-0694">RNA-binding</keyword>
<dbReference type="InterPro" id="IPR004087">
    <property type="entry name" value="KH_dom"/>
</dbReference>
<keyword evidence="2" id="KW-0699">rRNA-binding</keyword>
<keyword evidence="5" id="KW-0687">Ribonucleoprotein</keyword>
<feature type="domain" description="KH type-2" evidence="7">
    <location>
        <begin position="16"/>
        <end position="85"/>
    </location>
</feature>
<dbReference type="AlphaFoldDB" id="U3GTX5"/>
<dbReference type="NCBIfam" id="TIGR01008">
    <property type="entry name" value="uS3_euk_arch"/>
    <property type="match status" value="1"/>
</dbReference>
<evidence type="ECO:0000313" key="8">
    <source>
        <dbReference type="EMBL" id="AGT99629.1"/>
    </source>
</evidence>
<protein>
    <submittedName>
        <fullName evidence="8">30S ribosomal protein S3</fullName>
    </submittedName>
</protein>
<dbReference type="CDD" id="cd02411">
    <property type="entry name" value="KH-II_30S_S3_arch"/>
    <property type="match status" value="1"/>
</dbReference>
<dbReference type="SMART" id="SM00322">
    <property type="entry name" value="KH"/>
    <property type="match status" value="1"/>
</dbReference>
<dbReference type="PROSITE" id="PS50823">
    <property type="entry name" value="KH_TYPE_2"/>
    <property type="match status" value="1"/>
</dbReference>
<feature type="region of interest" description="Disordered" evidence="6">
    <location>
        <begin position="218"/>
        <end position="241"/>
    </location>
</feature>
<dbReference type="InterPro" id="IPR015946">
    <property type="entry name" value="KH_dom-like_a/b"/>
</dbReference>
<dbReference type="InterPro" id="IPR001351">
    <property type="entry name" value="Ribosomal_uS3_C"/>
</dbReference>
<evidence type="ECO:0000256" key="2">
    <source>
        <dbReference type="ARBA" id="ARBA00022730"/>
    </source>
</evidence>
<dbReference type="InterPro" id="IPR057258">
    <property type="entry name" value="Ribosomal_uS3"/>
</dbReference>
<dbReference type="FunFam" id="3.30.300.20:FF:000001">
    <property type="entry name" value="30S ribosomal protein S3"/>
    <property type="match status" value="1"/>
</dbReference>
<dbReference type="Gene3D" id="3.30.300.20">
    <property type="match status" value="1"/>
</dbReference>
<organism evidence="8">
    <name type="scientific">uncultured organism</name>
    <dbReference type="NCBI Taxonomy" id="155900"/>
    <lineage>
        <taxon>unclassified sequences</taxon>
        <taxon>environmental samples</taxon>
    </lineage>
</organism>
<dbReference type="InterPro" id="IPR009019">
    <property type="entry name" value="KH_sf_prok-type"/>
</dbReference>
<dbReference type="InterPro" id="IPR036419">
    <property type="entry name" value="Ribosomal_S3_C_sf"/>
</dbReference>
<evidence type="ECO:0000256" key="4">
    <source>
        <dbReference type="ARBA" id="ARBA00022980"/>
    </source>
</evidence>
<dbReference type="NCBIfam" id="NF003219">
    <property type="entry name" value="PRK04191.1"/>
    <property type="match status" value="1"/>
</dbReference>
<dbReference type="GO" id="GO:1990904">
    <property type="term" value="C:ribonucleoprotein complex"/>
    <property type="evidence" value="ECO:0007669"/>
    <property type="project" value="UniProtKB-KW"/>
</dbReference>
<feature type="compositionally biased region" description="Basic and acidic residues" evidence="6">
    <location>
        <begin position="230"/>
        <end position="241"/>
    </location>
</feature>
<keyword evidence="4 8" id="KW-0689">Ribosomal protein</keyword>
<dbReference type="EMBL" id="KC999132">
    <property type="protein sequence ID" value="AGT99629.1"/>
    <property type="molecule type" value="Genomic_DNA"/>
</dbReference>
<dbReference type="InterPro" id="IPR005703">
    <property type="entry name" value="Ribosomal_uS3_euk/arc"/>
</dbReference>
<evidence type="ECO:0000256" key="5">
    <source>
        <dbReference type="ARBA" id="ARBA00023274"/>
    </source>
</evidence>
<dbReference type="InterPro" id="IPR004044">
    <property type="entry name" value="KH_dom_type_2"/>
</dbReference>
<name>U3GTX5_9ZZZZ</name>
<dbReference type="Gene3D" id="3.30.1140.32">
    <property type="entry name" value="Ribosomal protein S3, C-terminal domain"/>
    <property type="match status" value="1"/>
</dbReference>
<comment type="similarity">
    <text evidence="1">Belongs to the universal ribosomal protein uS3 family.</text>
</comment>
<dbReference type="SUPFAM" id="SSF54814">
    <property type="entry name" value="Prokaryotic type KH domain (KH-domain type II)"/>
    <property type="match status" value="1"/>
</dbReference>
<reference evidence="8" key="1">
    <citation type="journal article" date="2015" name="Nat. Commun.">
        <title>Diverse, uncultivated ultra-small bacterial cells in groundwater.</title>
        <authorList>
            <person name="Luef B."/>
            <person name="Frischkorn K.R."/>
            <person name="Wrighton K.C."/>
            <person name="Holman H.-Y.N."/>
            <person name="Birarda G."/>
            <person name="Thomas B.C."/>
            <person name="Singh A."/>
            <person name="Williams K.H."/>
            <person name="Siegerist C.E."/>
            <person name="Tringe S.G."/>
            <person name="Downing K.H."/>
            <person name="Comolli L.R."/>
            <person name="Banfield J.F."/>
        </authorList>
    </citation>
    <scope>NUCLEOTIDE SEQUENCE</scope>
</reference>
<evidence type="ECO:0000256" key="1">
    <source>
        <dbReference type="ARBA" id="ARBA00010761"/>
    </source>
</evidence>
<dbReference type="GO" id="GO:0003735">
    <property type="term" value="F:structural constituent of ribosome"/>
    <property type="evidence" value="ECO:0007669"/>
    <property type="project" value="InterPro"/>
</dbReference>
<sequence length="241" mass="27266">MIEKQIVAKNLREYLIQEHVKKYLPRGSYSKIDLKKTPLGEKIIVHTAMPGLVVGRKGENISELTRILKTVFKMENPQVEVSEIENVNLDPMAVAQRIASYFERFGPKRFKLIGYKELQNIIDAGAIGAEIVISGRGVPGARAKSWRFQVGHLKKSGNISENYTRKAISVANLKSGTIGIKVNILTPDVVMPDEVRIKQIAPIIIVGEVKEEKKEIKEVKEKKPRKKRVKKDEENRTETNE</sequence>
<dbReference type="SUPFAM" id="SSF54821">
    <property type="entry name" value="Ribosomal protein S3 C-terminal domain"/>
    <property type="match status" value="1"/>
</dbReference>
<dbReference type="PANTHER" id="PTHR11760">
    <property type="entry name" value="30S/40S RIBOSOMAL PROTEIN S3"/>
    <property type="match status" value="1"/>
</dbReference>
<proteinExistence type="inferred from homology"/>
<evidence type="ECO:0000256" key="3">
    <source>
        <dbReference type="ARBA" id="ARBA00022884"/>
    </source>
</evidence>
<dbReference type="Pfam" id="PF07650">
    <property type="entry name" value="KH_2"/>
    <property type="match status" value="1"/>
</dbReference>
<evidence type="ECO:0000256" key="6">
    <source>
        <dbReference type="SAM" id="MobiDB-lite"/>
    </source>
</evidence>
<dbReference type="PANTHER" id="PTHR11760:SF32">
    <property type="entry name" value="SMALL RIBOSOMAL SUBUNIT PROTEIN US3"/>
    <property type="match status" value="1"/>
</dbReference>
<accession>U3GTX5</accession>
<evidence type="ECO:0000259" key="7">
    <source>
        <dbReference type="PROSITE" id="PS50823"/>
    </source>
</evidence>